<evidence type="ECO:0000256" key="1">
    <source>
        <dbReference type="ARBA" id="ARBA00005190"/>
    </source>
</evidence>
<sequence>MASKFKSGKYGPLVGAIDQGTSSTRFLIFASKTAELITYHQIPVKSVYPYEGWVEQDPKHIFNTVEQCISKVVTNLDTLEIDPSDIKAVGVSNQRETTIVWDKYTGEPLYNAIVWLDNRTEGTVERLTAKTPNKNKEYLKGKCGLPLSTYFSAVKLRWLFEHVPEVTQAVEEERCLFGTVDSWIIWNLTGGKNGGIHVTDVTNASRTMLMNIENLSWDPELCSFLQIPASILPEIRSSSEIYGTIAVGSLEGVPISGALGDQSAAMVGQMCFDFGKAKNTYGTGSFLLYNTGKQIVWSQHGLLTTVAYKLGPNKPTYYALEGSVAVAGACVTWLHNNLGILNSSGDIEKLAQTVSETSGMYFVPAFSGLYAPYWQSDARGIMIGLTHFTTKAHIARATLEAVCFQTKEIIDAMDMDCGVPLKQLQVDGGMTENNLLMQIQADLLGIPVVRSCMPETTALGAAMAAGVADGVNVWSLEPEDLSAIATDIFYPTIVEEGIMDYCPITGICQREERYQRWKEAVKRSMGWASVEIKANGFRNRLLGSLPGGLYCFTSFALLLLARLLKGTT</sequence>
<keyword evidence="7" id="KW-0319">Glycerol metabolism</keyword>
<feature type="transmembrane region" description="Helical" evidence="11">
    <location>
        <begin position="547"/>
        <end position="564"/>
    </location>
</feature>
<dbReference type="InterPro" id="IPR043129">
    <property type="entry name" value="ATPase_NBD"/>
</dbReference>
<dbReference type="CDD" id="cd07792">
    <property type="entry name" value="ASKHA_NBD_FGGY_GK1-3-like"/>
    <property type="match status" value="1"/>
</dbReference>
<dbReference type="EC" id="2.7.1.30" evidence="3"/>
<dbReference type="Pfam" id="PF00370">
    <property type="entry name" value="FGGY_N"/>
    <property type="match status" value="1"/>
</dbReference>
<keyword evidence="11" id="KW-0472">Membrane</keyword>
<reference evidence="15" key="1">
    <citation type="submission" date="2025-08" db="UniProtKB">
        <authorList>
            <consortium name="RefSeq"/>
        </authorList>
    </citation>
    <scope>IDENTIFICATION</scope>
    <source>
        <tissue evidence="15">Muscle</tissue>
    </source>
</reference>
<dbReference type="InterPro" id="IPR018484">
    <property type="entry name" value="FGGY_N"/>
</dbReference>
<gene>
    <name evidence="15" type="primary">LOC106468459</name>
</gene>
<evidence type="ECO:0000256" key="3">
    <source>
        <dbReference type="ARBA" id="ARBA00012099"/>
    </source>
</evidence>
<dbReference type="PIRSF" id="PIRSF000538">
    <property type="entry name" value="GlpK"/>
    <property type="match status" value="1"/>
</dbReference>
<dbReference type="PROSITE" id="PS00933">
    <property type="entry name" value="FGGY_KINASES_1"/>
    <property type="match status" value="1"/>
</dbReference>
<organism evidence="14 15">
    <name type="scientific">Limulus polyphemus</name>
    <name type="common">Atlantic horseshoe crab</name>
    <dbReference type="NCBI Taxonomy" id="6850"/>
    <lineage>
        <taxon>Eukaryota</taxon>
        <taxon>Metazoa</taxon>
        <taxon>Ecdysozoa</taxon>
        <taxon>Arthropoda</taxon>
        <taxon>Chelicerata</taxon>
        <taxon>Merostomata</taxon>
        <taxon>Xiphosura</taxon>
        <taxon>Limulidae</taxon>
        <taxon>Limulus</taxon>
    </lineage>
</organism>
<dbReference type="PANTHER" id="PTHR10196">
    <property type="entry name" value="SUGAR KINASE"/>
    <property type="match status" value="1"/>
</dbReference>
<evidence type="ECO:0000256" key="6">
    <source>
        <dbReference type="ARBA" id="ARBA00022777"/>
    </source>
</evidence>
<evidence type="ECO:0000256" key="4">
    <source>
        <dbReference type="ARBA" id="ARBA00022679"/>
    </source>
</evidence>
<evidence type="ECO:0000256" key="7">
    <source>
        <dbReference type="ARBA" id="ARBA00022798"/>
    </source>
</evidence>
<dbReference type="InterPro" id="IPR042018">
    <property type="entry name" value="GK1-3_metazoan-type"/>
</dbReference>
<dbReference type="InterPro" id="IPR000577">
    <property type="entry name" value="Carb_kinase_FGGY"/>
</dbReference>
<dbReference type="NCBIfam" id="TIGR01311">
    <property type="entry name" value="glycerol_kin"/>
    <property type="match status" value="1"/>
</dbReference>
<feature type="domain" description="Carbohydrate kinase FGGY N-terminal" evidence="12">
    <location>
        <begin position="14"/>
        <end position="268"/>
    </location>
</feature>
<keyword evidence="11" id="KW-0812">Transmembrane</keyword>
<dbReference type="PANTHER" id="PTHR10196:SF69">
    <property type="entry name" value="GLYCEROL KINASE"/>
    <property type="match status" value="1"/>
</dbReference>
<dbReference type="Gene3D" id="3.30.420.40">
    <property type="match status" value="2"/>
</dbReference>
<feature type="domain" description="Carbohydrate kinase FGGY C-terminal" evidence="13">
    <location>
        <begin position="278"/>
        <end position="468"/>
    </location>
</feature>
<dbReference type="Pfam" id="PF02782">
    <property type="entry name" value="FGGY_C"/>
    <property type="match status" value="1"/>
</dbReference>
<dbReference type="SUPFAM" id="SSF53067">
    <property type="entry name" value="Actin-like ATPase domain"/>
    <property type="match status" value="2"/>
</dbReference>
<accession>A0ABM1TB42</accession>
<evidence type="ECO:0000313" key="14">
    <source>
        <dbReference type="Proteomes" id="UP000694941"/>
    </source>
</evidence>
<evidence type="ECO:0000259" key="13">
    <source>
        <dbReference type="Pfam" id="PF02782"/>
    </source>
</evidence>
<evidence type="ECO:0000256" key="9">
    <source>
        <dbReference type="ARBA" id="ARBA00043149"/>
    </source>
</evidence>
<protein>
    <recommendedName>
        <fullName evidence="3">glycerol kinase</fullName>
        <ecNumber evidence="3">2.7.1.30</ecNumber>
    </recommendedName>
    <alternativeName>
        <fullName evidence="9">ATP:glycerol 3-phosphotransferase</fullName>
    </alternativeName>
</protein>
<dbReference type="InterPro" id="IPR018485">
    <property type="entry name" value="FGGY_C"/>
</dbReference>
<keyword evidence="4 10" id="KW-0808">Transferase</keyword>
<dbReference type="RefSeq" id="XP_022253098.1">
    <property type="nucleotide sequence ID" value="XM_022397390.1"/>
</dbReference>
<dbReference type="GeneID" id="106468459"/>
<evidence type="ECO:0000256" key="5">
    <source>
        <dbReference type="ARBA" id="ARBA00022741"/>
    </source>
</evidence>
<keyword evidence="8" id="KW-0067">ATP-binding</keyword>
<keyword evidence="14" id="KW-1185">Reference proteome</keyword>
<keyword evidence="5" id="KW-0547">Nucleotide-binding</keyword>
<name>A0ABM1TB42_LIMPO</name>
<dbReference type="PROSITE" id="PS00445">
    <property type="entry name" value="FGGY_KINASES_2"/>
    <property type="match status" value="1"/>
</dbReference>
<comment type="similarity">
    <text evidence="2 10">Belongs to the FGGY kinase family.</text>
</comment>
<evidence type="ECO:0000256" key="11">
    <source>
        <dbReference type="SAM" id="Phobius"/>
    </source>
</evidence>
<evidence type="ECO:0000256" key="8">
    <source>
        <dbReference type="ARBA" id="ARBA00022840"/>
    </source>
</evidence>
<keyword evidence="11" id="KW-1133">Transmembrane helix</keyword>
<evidence type="ECO:0000259" key="12">
    <source>
        <dbReference type="Pfam" id="PF00370"/>
    </source>
</evidence>
<evidence type="ECO:0000256" key="10">
    <source>
        <dbReference type="RuleBase" id="RU003733"/>
    </source>
</evidence>
<proteinExistence type="inferred from homology"/>
<comment type="pathway">
    <text evidence="1">Polyol metabolism; glycerol degradation via glycerol kinase pathway; sn-glycerol 3-phosphate from glycerol: step 1/1.</text>
</comment>
<keyword evidence="6 10" id="KW-0418">Kinase</keyword>
<dbReference type="Proteomes" id="UP000694941">
    <property type="component" value="Unplaced"/>
</dbReference>
<evidence type="ECO:0000256" key="2">
    <source>
        <dbReference type="ARBA" id="ARBA00009156"/>
    </source>
</evidence>
<dbReference type="InterPro" id="IPR018483">
    <property type="entry name" value="Carb_kinase_FGGY_CS"/>
</dbReference>
<dbReference type="NCBIfam" id="NF000756">
    <property type="entry name" value="PRK00047.1"/>
    <property type="match status" value="1"/>
</dbReference>
<dbReference type="InterPro" id="IPR005999">
    <property type="entry name" value="Glycerol_kin"/>
</dbReference>
<evidence type="ECO:0000313" key="15">
    <source>
        <dbReference type="RefSeq" id="XP_022253098.1"/>
    </source>
</evidence>